<dbReference type="CDD" id="cd20746">
    <property type="entry name" value="FIX_Ntox15_NUC_DUF4112_RhsA-like"/>
    <property type="match status" value="1"/>
</dbReference>
<protein>
    <submittedName>
        <fullName evidence="3">Uncharacterized protein</fullName>
    </submittedName>
</protein>
<dbReference type="RefSeq" id="WP_114087353.1">
    <property type="nucleotide sequence ID" value="NZ_JPWH01000003.1"/>
</dbReference>
<evidence type="ECO:0000313" key="4">
    <source>
        <dbReference type="Proteomes" id="UP000252517"/>
    </source>
</evidence>
<reference evidence="3 4" key="1">
    <citation type="submission" date="2014-07" db="EMBL/GenBank/DDBJ databases">
        <title>Draft genome sequence of Thalassospira profundimaris S25-3-2.</title>
        <authorList>
            <person name="Lai Q."/>
            <person name="Shao Z."/>
        </authorList>
    </citation>
    <scope>NUCLEOTIDE SEQUENCE [LARGE SCALE GENOMIC DNA]</scope>
    <source>
        <strain evidence="3 4">S25-3-2</strain>
    </source>
</reference>
<keyword evidence="2" id="KW-0472">Membrane</keyword>
<dbReference type="EMBL" id="JPWH01000003">
    <property type="protein sequence ID" value="RCK52472.1"/>
    <property type="molecule type" value="Genomic_DNA"/>
</dbReference>
<gene>
    <name evidence="3" type="ORF">TH25_05350</name>
</gene>
<organism evidence="3 4">
    <name type="scientific">Thalassospira profundimaris</name>
    <dbReference type="NCBI Taxonomy" id="502049"/>
    <lineage>
        <taxon>Bacteria</taxon>
        <taxon>Pseudomonadati</taxon>
        <taxon>Pseudomonadota</taxon>
        <taxon>Alphaproteobacteria</taxon>
        <taxon>Rhodospirillales</taxon>
        <taxon>Thalassospiraceae</taxon>
        <taxon>Thalassospira</taxon>
    </lineage>
</organism>
<keyword evidence="2" id="KW-0812">Transmembrane</keyword>
<dbReference type="AlphaFoldDB" id="A0A367XID9"/>
<evidence type="ECO:0000256" key="2">
    <source>
        <dbReference type="SAM" id="Phobius"/>
    </source>
</evidence>
<name>A0A367XID9_9PROT</name>
<feature type="region of interest" description="Disordered" evidence="1">
    <location>
        <begin position="1"/>
        <end position="23"/>
    </location>
</feature>
<proteinExistence type="predicted"/>
<evidence type="ECO:0000256" key="1">
    <source>
        <dbReference type="SAM" id="MobiDB-lite"/>
    </source>
</evidence>
<accession>A0A367XID9</accession>
<evidence type="ECO:0000313" key="3">
    <source>
        <dbReference type="EMBL" id="RCK52472.1"/>
    </source>
</evidence>
<dbReference type="Proteomes" id="UP000252517">
    <property type="component" value="Unassembled WGS sequence"/>
</dbReference>
<feature type="transmembrane region" description="Helical" evidence="2">
    <location>
        <begin position="194"/>
        <end position="215"/>
    </location>
</feature>
<keyword evidence="2" id="KW-1133">Transmembrane helix</keyword>
<comment type="caution">
    <text evidence="3">The sequence shown here is derived from an EMBL/GenBank/DDBJ whole genome shotgun (WGS) entry which is preliminary data.</text>
</comment>
<dbReference type="OrthoDB" id="7324255at2"/>
<sequence length="583" mass="64866">MNQITSEYQKAQELASSEGGRDVADGCRHCHDGNWIHLRYEYPDEQAVTDTLYVVQKPNGGEPGGEVIAEGVLTVSELSKHRYIHVDLGDYDGEVEVFFFDDPTEPVPFEEPAPVEDERNWLERAAESVASSIASGAEWTWGTLQGDFNENMSTSQIITNAIVTAVPVVDQVADLRDLIANSKLLIRDKRYDEIGVWVGVFACLIGLVPSLGSLAKGVIKIIWKNVSEIGRVLVYINKALHRTGMRVNGYRFVTKLADDVVDQVGFVSQKFDEFLNLTAQKVSLLKNLTPGFVEDVLETIEKVRGMASHNFEAAAQAIKKRILKATSGYATRAFSVLPGHSVTIRRVTDMVINYGPYRHWQKTMDRPSWSPSLPEPKGSTVPDNAEFQAFRKASHARISKWYDELLSDPDLPDSIRKVAITSPDFFKKNILSSFAEKPVIKPLGKDKNIPSEDQINELYRVIGKEENQTGGFWSRSRPSNSEAEWRRENAVRQDWNAAGAYVVAEVPPPDHALVGKIGPQSSKNSPGEVLPGGGEQVWLPGTKAGAVSPDQIKEYYHTYWNDRTPVEPLRSIRNAGKIGECDL</sequence>
<dbReference type="InterPro" id="IPR049802">
    <property type="entry name" value="RhsC-like_FIX"/>
</dbReference>